<reference evidence="2" key="1">
    <citation type="submission" date="2018-05" db="EMBL/GenBank/DDBJ databases">
        <title>Draft genome sequence of Stemphylium lycopersici strain CIDEFI 213.</title>
        <authorList>
            <person name="Medina R."/>
            <person name="Franco M.E.E."/>
            <person name="Lucentini C.G."/>
            <person name="Saparrat M.C.N."/>
            <person name="Balatti P.A."/>
        </authorList>
    </citation>
    <scope>NUCLEOTIDE SEQUENCE [LARGE SCALE GENOMIC DNA]</scope>
    <source>
        <strain evidence="2">CIDEFI 213</strain>
    </source>
</reference>
<keyword evidence="2" id="KW-1185">Reference proteome</keyword>
<name>A0A364N198_STELY</name>
<dbReference type="STRING" id="183478.A0A364N198"/>
<proteinExistence type="predicted"/>
<dbReference type="AlphaFoldDB" id="A0A364N198"/>
<accession>A0A364N198</accession>
<protein>
    <submittedName>
        <fullName evidence="1">Fungal specific transcription factor</fullName>
    </submittedName>
</protein>
<evidence type="ECO:0000313" key="1">
    <source>
        <dbReference type="EMBL" id="RAR09400.1"/>
    </source>
</evidence>
<dbReference type="EMBL" id="QGDH01000076">
    <property type="protein sequence ID" value="RAR09400.1"/>
    <property type="molecule type" value="Genomic_DNA"/>
</dbReference>
<comment type="caution">
    <text evidence="1">The sequence shown here is derived from an EMBL/GenBank/DDBJ whole genome shotgun (WGS) entry which is preliminary data.</text>
</comment>
<gene>
    <name evidence="1" type="ORF">DDE83_005553</name>
</gene>
<organism evidence="1 2">
    <name type="scientific">Stemphylium lycopersici</name>
    <name type="common">Tomato gray leaf spot disease fungus</name>
    <name type="synonym">Thyrospora lycopersici</name>
    <dbReference type="NCBI Taxonomy" id="183478"/>
    <lineage>
        <taxon>Eukaryota</taxon>
        <taxon>Fungi</taxon>
        <taxon>Dikarya</taxon>
        <taxon>Ascomycota</taxon>
        <taxon>Pezizomycotina</taxon>
        <taxon>Dothideomycetes</taxon>
        <taxon>Pleosporomycetidae</taxon>
        <taxon>Pleosporales</taxon>
        <taxon>Pleosporineae</taxon>
        <taxon>Pleosporaceae</taxon>
        <taxon>Stemphylium</taxon>
    </lineage>
</organism>
<sequence>MSSLNEALEDLGRLRVRTEALNVEFDLSPAESRACIDRFADVMINMVIPDTFASTLIDVSLLKALPEVINSPTCGEEDDRDALRYFYWHTLSVDVLFRLFYGKPRLLRLSGKVRPPLIFRANNMHPSAMNVTVSVVWVRYNTLTDNMVTYIENHASEGREDDLRKKTDECCKELEHIIAEWKLEQLMRSNETRDDHRCMLADHIMNVYANIIGIQRLAQTAVQRNSVQTVEPSSYSLRAARKVSNIILEFHTHPTLNFKAKSITNHCPDDCESDIQLLENLGLAMDQAVDAGLTVQGINMPPTSFDAIQNMVATELPDFDMSTVSVPEYPADVGSDFQSLGFFRALENDFVARNWQNDWWDLSGGVDADMGQMPGRY</sequence>
<dbReference type="Proteomes" id="UP000249619">
    <property type="component" value="Unassembled WGS sequence"/>
</dbReference>
<evidence type="ECO:0000313" key="2">
    <source>
        <dbReference type="Proteomes" id="UP000249619"/>
    </source>
</evidence>